<dbReference type="Proteomes" id="UP000193228">
    <property type="component" value="Unassembled WGS sequence"/>
</dbReference>
<dbReference type="PROSITE" id="PS50043">
    <property type="entry name" value="HTH_LUXR_2"/>
    <property type="match status" value="1"/>
</dbReference>
<dbReference type="InterPro" id="IPR016032">
    <property type="entry name" value="Sig_transdc_resp-reg_C-effctor"/>
</dbReference>
<protein>
    <submittedName>
        <fullName evidence="2">DNA-binding transcriptional regulator, CsgD family</fullName>
    </submittedName>
</protein>
<dbReference type="InterPro" id="IPR036388">
    <property type="entry name" value="WH-like_DNA-bd_sf"/>
</dbReference>
<evidence type="ECO:0000313" key="3">
    <source>
        <dbReference type="Proteomes" id="UP000193228"/>
    </source>
</evidence>
<dbReference type="GO" id="GO:0003677">
    <property type="term" value="F:DNA binding"/>
    <property type="evidence" value="ECO:0007669"/>
    <property type="project" value="UniProtKB-KW"/>
</dbReference>
<dbReference type="OrthoDB" id="5497412at2"/>
<dbReference type="GO" id="GO:0006355">
    <property type="term" value="P:regulation of DNA-templated transcription"/>
    <property type="evidence" value="ECO:0007669"/>
    <property type="project" value="InterPro"/>
</dbReference>
<proteinExistence type="predicted"/>
<feature type="domain" description="HTH luxR-type" evidence="1">
    <location>
        <begin position="305"/>
        <end position="370"/>
    </location>
</feature>
<organism evidence="2 3">
    <name type="scientific">Paraburkholderia susongensis</name>
    <dbReference type="NCBI Taxonomy" id="1515439"/>
    <lineage>
        <taxon>Bacteria</taxon>
        <taxon>Pseudomonadati</taxon>
        <taxon>Pseudomonadota</taxon>
        <taxon>Betaproteobacteria</taxon>
        <taxon>Burkholderiales</taxon>
        <taxon>Burkholderiaceae</taxon>
        <taxon>Paraburkholderia</taxon>
    </lineage>
</organism>
<keyword evidence="2" id="KW-0238">DNA-binding</keyword>
<evidence type="ECO:0000313" key="2">
    <source>
        <dbReference type="EMBL" id="SMG49017.1"/>
    </source>
</evidence>
<dbReference type="AlphaFoldDB" id="A0A1X7L606"/>
<dbReference type="SUPFAM" id="SSF46894">
    <property type="entry name" value="C-terminal effector domain of the bipartite response regulators"/>
    <property type="match status" value="1"/>
</dbReference>
<dbReference type="RefSeq" id="WP_085484964.1">
    <property type="nucleotide sequence ID" value="NZ_FXAT01000005.1"/>
</dbReference>
<dbReference type="Pfam" id="PF00196">
    <property type="entry name" value="GerE"/>
    <property type="match status" value="1"/>
</dbReference>
<dbReference type="Gene3D" id="1.10.10.10">
    <property type="entry name" value="Winged helix-like DNA-binding domain superfamily/Winged helix DNA-binding domain"/>
    <property type="match status" value="1"/>
</dbReference>
<gene>
    <name evidence="2" type="ORF">SAMN06265784_10582</name>
</gene>
<reference evidence="3" key="1">
    <citation type="submission" date="2017-04" db="EMBL/GenBank/DDBJ databases">
        <authorList>
            <person name="Varghese N."/>
            <person name="Submissions S."/>
        </authorList>
    </citation>
    <scope>NUCLEOTIDE SEQUENCE [LARGE SCALE GENOMIC DNA]</scope>
    <source>
        <strain evidence="3">LMG 29540</strain>
    </source>
</reference>
<evidence type="ECO:0000259" key="1">
    <source>
        <dbReference type="PROSITE" id="PS50043"/>
    </source>
</evidence>
<accession>A0A1X7L606</accession>
<dbReference type="EMBL" id="FXAT01000005">
    <property type="protein sequence ID" value="SMG49017.1"/>
    <property type="molecule type" value="Genomic_DNA"/>
</dbReference>
<dbReference type="InterPro" id="IPR000792">
    <property type="entry name" value="Tscrpt_reg_LuxR_C"/>
</dbReference>
<sequence length="377" mass="41026">MLLGADLSNLIASVYEAGLEPDRWSSVLERFIPFLDTTVVQLWVGDPAQKARSVAWAGAEPEFVRSYESHFAEVDPLLPVARRSPSGTILTDTMVMPRTTFERTEIYRNWGVPQDILGVTVANFFREGAIVGLVAARRPLDENRQRAQLESLSALVPHLQCATRMSLRLSGLSIQQHTACEVLDNLGPAILIVDADCRVMFANRAAEEILASADGIGAGPRGLYACTSTSTSHLRGLVARAIKRSPGPPTGSVIALERPSMKRALHVLISPLSCDTAWAGIISQRPAVMVVLIDPERAPSGSSDQLIRLFRLTPAEARVASEIGRGERLNAVAESLGVLPSTVRTHLHHVFEKTGTRRQAELVRLMAHMALIRTVKG</sequence>
<dbReference type="STRING" id="1515439.SAMN06265784_10582"/>
<name>A0A1X7L606_9BURK</name>
<dbReference type="SMART" id="SM00421">
    <property type="entry name" value="HTH_LUXR"/>
    <property type="match status" value="1"/>
</dbReference>
<keyword evidence="3" id="KW-1185">Reference proteome</keyword>